<evidence type="ECO:0000256" key="6">
    <source>
        <dbReference type="ARBA" id="ARBA00022737"/>
    </source>
</evidence>
<dbReference type="InterPro" id="IPR032675">
    <property type="entry name" value="LRR_dom_sf"/>
</dbReference>
<dbReference type="Pfam" id="PF01582">
    <property type="entry name" value="TIR"/>
    <property type="match status" value="1"/>
</dbReference>
<dbReference type="InterPro" id="IPR017241">
    <property type="entry name" value="Toll-like_receptor"/>
</dbReference>
<evidence type="ECO:0000256" key="8">
    <source>
        <dbReference type="ARBA" id="ARBA00023136"/>
    </source>
</evidence>
<keyword evidence="8 11" id="KW-0472">Membrane</keyword>
<keyword evidence="4 11" id="KW-0812">Transmembrane</keyword>
<dbReference type="InterPro" id="IPR003591">
    <property type="entry name" value="Leu-rich_rpt_typical-subtyp"/>
</dbReference>
<evidence type="ECO:0000256" key="2">
    <source>
        <dbReference type="ARBA" id="ARBA00009634"/>
    </source>
</evidence>
<gene>
    <name evidence="14" type="ORF">MEDL_11692</name>
</gene>
<proteinExistence type="inferred from homology"/>
<evidence type="ECO:0000313" key="15">
    <source>
        <dbReference type="Proteomes" id="UP000683360"/>
    </source>
</evidence>
<keyword evidence="7 11" id="KW-1133">Transmembrane helix</keyword>
<evidence type="ECO:0000256" key="7">
    <source>
        <dbReference type="ARBA" id="ARBA00022989"/>
    </source>
</evidence>
<evidence type="ECO:0000256" key="3">
    <source>
        <dbReference type="ARBA" id="ARBA00022614"/>
    </source>
</evidence>
<dbReference type="SMART" id="SM00369">
    <property type="entry name" value="LRR_TYP"/>
    <property type="match status" value="4"/>
</dbReference>
<dbReference type="EMBL" id="CAJPWZ010000579">
    <property type="protein sequence ID" value="CAG2196865.1"/>
    <property type="molecule type" value="Genomic_DNA"/>
</dbReference>
<keyword evidence="9" id="KW-0675">Receptor</keyword>
<dbReference type="InterPro" id="IPR000157">
    <property type="entry name" value="TIR_dom"/>
</dbReference>
<comment type="similarity">
    <text evidence="2">Belongs to the Toll-like receptor family.</text>
</comment>
<keyword evidence="3" id="KW-0433">Leucine-rich repeat</keyword>
<evidence type="ECO:0000256" key="11">
    <source>
        <dbReference type="SAM" id="Phobius"/>
    </source>
</evidence>
<dbReference type="InterPro" id="IPR035897">
    <property type="entry name" value="Toll_tir_struct_dom_sf"/>
</dbReference>
<dbReference type="AlphaFoldDB" id="A0A8S3QJG3"/>
<accession>A0A8S3QJG3</accession>
<dbReference type="PIRSF" id="PIRSF037595">
    <property type="entry name" value="Toll-like_receptor"/>
    <property type="match status" value="1"/>
</dbReference>
<dbReference type="Pfam" id="PF13855">
    <property type="entry name" value="LRR_8"/>
    <property type="match status" value="2"/>
</dbReference>
<dbReference type="PROSITE" id="PS51450">
    <property type="entry name" value="LRR"/>
    <property type="match status" value="1"/>
</dbReference>
<evidence type="ECO:0000313" key="14">
    <source>
        <dbReference type="EMBL" id="CAG2196865.1"/>
    </source>
</evidence>
<name>A0A8S3QJG3_MYTED</name>
<dbReference type="PANTHER" id="PTHR24365">
    <property type="entry name" value="TOLL-LIKE RECEPTOR"/>
    <property type="match status" value="1"/>
</dbReference>
<dbReference type="Gene3D" id="3.80.10.10">
    <property type="entry name" value="Ribonuclease Inhibitor"/>
    <property type="match status" value="3"/>
</dbReference>
<protein>
    <submittedName>
        <fullName evidence="14">TLR3</fullName>
    </submittedName>
</protein>
<sequence>MDWIIVYSVFCVIIFCNEFVHALDCDIRYDIREKERGVKIADCKNRGLTVIPQHLPGDINVLDMSLNRLKIIGNNSFVNYRDLQELYLSQNQLRYLSDQSFQGLYKLTILDMSENILNLSKVYSAELFHPIKNLTKLDIRRNMPQPIDFVTDYDYPDQAFGILMELSFLAIDMMPLPHFGSGFGHMTTLKELHFESCYLIRLSNKTFQRFPSSVEQLTIRNCRLHFVVTEYNALLPFPNLHVIDFSGTFMHLKYALQLLHPYRNANISTINFGHVSDLSIDSKVLPYVLTITSDIVKYLKTICVENLDLSENGIVDNEPGSLFSFDHPECLQHLSFKGNRFLLLTEKNRNDLNLFFHGTVRLKSLDYSYNTVNYVIKNAVTSYSEYNCSFHSCVVLPTSLENIDISYTIANSGPKIFLVVPKNNSFTFLDASYTKVTTFLLFIEFRLETFSCTGGGYEYGYNLMKYFPHNTLKTIVWKNGNIGGGIRLHGNRLFIYLSSIESMDISENDIWYFPDGIFKPMPNLTYLSLRLNLLQSIPLQLSDQTKIKMLDISKNLLTSVSPPIRVWADKMQYLHGMTLIINDNAFECTCDNIDFIRWIQTTKVNLDSRSYKCKLSNGTVIDTLIAYNSLYELFAHCKNKMWLTFASTLLSTCVTFLLLLIAYSKRWKIIFSIYGVIRRVVERKVRKYYQYDVYISYEGDIVIWIKDVLIPKLETEWGLTMCIKDRDFLVGTSLADTEVESIQNSRSIIFLITPEFLSSRDCLFELDRAKYEKRNLERIIVITKDITITDIPIEFSYIWNYAYLVQWPEDQDDLNDIWRKLRMLLTDGFVVTN</sequence>
<dbReference type="PANTHER" id="PTHR24365:SF541">
    <property type="entry name" value="PROTEIN TOLL-RELATED"/>
    <property type="match status" value="1"/>
</dbReference>
<dbReference type="GO" id="GO:0002224">
    <property type="term" value="P:toll-like receptor signaling pathway"/>
    <property type="evidence" value="ECO:0007669"/>
    <property type="project" value="InterPro"/>
</dbReference>
<dbReference type="InterPro" id="IPR001611">
    <property type="entry name" value="Leu-rich_rpt"/>
</dbReference>
<dbReference type="SMART" id="SM00255">
    <property type="entry name" value="TIR"/>
    <property type="match status" value="1"/>
</dbReference>
<dbReference type="GO" id="GO:0004888">
    <property type="term" value="F:transmembrane signaling receptor activity"/>
    <property type="evidence" value="ECO:0007669"/>
    <property type="project" value="InterPro"/>
</dbReference>
<keyword evidence="10" id="KW-0325">Glycoprotein</keyword>
<reference evidence="14" key="1">
    <citation type="submission" date="2021-03" db="EMBL/GenBank/DDBJ databases">
        <authorList>
            <person name="Bekaert M."/>
        </authorList>
    </citation>
    <scope>NUCLEOTIDE SEQUENCE</scope>
</reference>
<comment type="subcellular location">
    <subcellularLocation>
        <location evidence="1">Membrane</location>
        <topology evidence="1">Single-pass type I membrane protein</topology>
    </subcellularLocation>
</comment>
<dbReference type="GO" id="GO:0005886">
    <property type="term" value="C:plasma membrane"/>
    <property type="evidence" value="ECO:0007669"/>
    <property type="project" value="TreeGrafter"/>
</dbReference>
<evidence type="ECO:0000256" key="12">
    <source>
        <dbReference type="SAM" id="SignalP"/>
    </source>
</evidence>
<keyword evidence="6" id="KW-0677">Repeat</keyword>
<dbReference type="Gene3D" id="3.40.50.10140">
    <property type="entry name" value="Toll/interleukin-1 receptor homology (TIR) domain"/>
    <property type="match status" value="1"/>
</dbReference>
<dbReference type="PROSITE" id="PS50104">
    <property type="entry name" value="TIR"/>
    <property type="match status" value="1"/>
</dbReference>
<feature type="transmembrane region" description="Helical" evidence="11">
    <location>
        <begin position="641"/>
        <end position="663"/>
    </location>
</feature>
<evidence type="ECO:0000256" key="5">
    <source>
        <dbReference type="ARBA" id="ARBA00022729"/>
    </source>
</evidence>
<evidence type="ECO:0000256" key="9">
    <source>
        <dbReference type="ARBA" id="ARBA00023170"/>
    </source>
</evidence>
<evidence type="ECO:0000256" key="4">
    <source>
        <dbReference type="ARBA" id="ARBA00022692"/>
    </source>
</evidence>
<feature type="domain" description="TIR" evidence="13">
    <location>
        <begin position="689"/>
        <end position="825"/>
    </location>
</feature>
<evidence type="ECO:0000256" key="1">
    <source>
        <dbReference type="ARBA" id="ARBA00004479"/>
    </source>
</evidence>
<dbReference type="SUPFAM" id="SSF52200">
    <property type="entry name" value="Toll/Interleukin receptor TIR domain"/>
    <property type="match status" value="1"/>
</dbReference>
<evidence type="ECO:0000256" key="10">
    <source>
        <dbReference type="ARBA" id="ARBA00023180"/>
    </source>
</evidence>
<feature type="signal peptide" evidence="12">
    <location>
        <begin position="1"/>
        <end position="22"/>
    </location>
</feature>
<dbReference type="GO" id="GO:0006955">
    <property type="term" value="P:immune response"/>
    <property type="evidence" value="ECO:0007669"/>
    <property type="project" value="InterPro"/>
</dbReference>
<evidence type="ECO:0000259" key="13">
    <source>
        <dbReference type="PROSITE" id="PS50104"/>
    </source>
</evidence>
<dbReference type="Proteomes" id="UP000683360">
    <property type="component" value="Unassembled WGS sequence"/>
</dbReference>
<dbReference type="OrthoDB" id="6287768at2759"/>
<organism evidence="14 15">
    <name type="scientific">Mytilus edulis</name>
    <name type="common">Blue mussel</name>
    <dbReference type="NCBI Taxonomy" id="6550"/>
    <lineage>
        <taxon>Eukaryota</taxon>
        <taxon>Metazoa</taxon>
        <taxon>Spiralia</taxon>
        <taxon>Lophotrochozoa</taxon>
        <taxon>Mollusca</taxon>
        <taxon>Bivalvia</taxon>
        <taxon>Autobranchia</taxon>
        <taxon>Pteriomorphia</taxon>
        <taxon>Mytilida</taxon>
        <taxon>Mytiloidea</taxon>
        <taxon>Mytilidae</taxon>
        <taxon>Mytilinae</taxon>
        <taxon>Mytilus</taxon>
    </lineage>
</organism>
<keyword evidence="15" id="KW-1185">Reference proteome</keyword>
<dbReference type="SUPFAM" id="SSF52058">
    <property type="entry name" value="L domain-like"/>
    <property type="match status" value="1"/>
</dbReference>
<keyword evidence="5 12" id="KW-0732">Signal</keyword>
<comment type="caution">
    <text evidence="14">The sequence shown here is derived from an EMBL/GenBank/DDBJ whole genome shotgun (WGS) entry which is preliminary data.</text>
</comment>
<feature type="chain" id="PRO_5035936791" evidence="12">
    <location>
        <begin position="23"/>
        <end position="833"/>
    </location>
</feature>